<comment type="caution">
    <text evidence="1">The sequence shown here is derived from an EMBL/GenBank/DDBJ whole genome shotgun (WGS) entry which is preliminary data.</text>
</comment>
<dbReference type="Proteomes" id="UP000246005">
    <property type="component" value="Unassembled WGS sequence"/>
</dbReference>
<organism evidence="1 2">
    <name type="scientific">Lentzea atacamensis</name>
    <dbReference type="NCBI Taxonomy" id="531938"/>
    <lineage>
        <taxon>Bacteria</taxon>
        <taxon>Bacillati</taxon>
        <taxon>Actinomycetota</taxon>
        <taxon>Actinomycetes</taxon>
        <taxon>Pseudonocardiales</taxon>
        <taxon>Pseudonocardiaceae</taxon>
        <taxon>Lentzea</taxon>
    </lineage>
</organism>
<evidence type="ECO:0000313" key="1">
    <source>
        <dbReference type="EMBL" id="PWK78544.1"/>
    </source>
</evidence>
<reference evidence="1 2" key="1">
    <citation type="submission" date="2018-05" db="EMBL/GenBank/DDBJ databases">
        <title>Genomic Encyclopedia of Type Strains, Phase IV (KMG-IV): sequencing the most valuable type-strain genomes for metagenomic binning, comparative biology and taxonomic classification.</title>
        <authorList>
            <person name="Goeker M."/>
        </authorList>
    </citation>
    <scope>NUCLEOTIDE SEQUENCE [LARGE SCALE GENOMIC DNA]</scope>
    <source>
        <strain evidence="1 2">DSM 45480</strain>
    </source>
</reference>
<evidence type="ECO:0000313" key="2">
    <source>
        <dbReference type="Proteomes" id="UP000246005"/>
    </source>
</evidence>
<proteinExistence type="predicted"/>
<name>A0A316HBQ9_9PSEU</name>
<gene>
    <name evidence="1" type="ORF">C8D88_1286</name>
</gene>
<dbReference type="EMBL" id="QGHB01000028">
    <property type="protein sequence ID" value="PWK78544.1"/>
    <property type="molecule type" value="Genomic_DNA"/>
</dbReference>
<protein>
    <submittedName>
        <fullName evidence="1">Uncharacterized protein</fullName>
    </submittedName>
</protein>
<sequence length="36" mass="3957">MGRQQLEDASAAVPTLRGARALSDVRLKHFEAEFDA</sequence>
<accession>A0A316HBQ9</accession>
<dbReference type="AlphaFoldDB" id="A0A316HBQ9"/>